<evidence type="ECO:0000313" key="3">
    <source>
        <dbReference type="Proteomes" id="UP000017559"/>
    </source>
</evidence>
<dbReference type="InterPro" id="IPR029060">
    <property type="entry name" value="PIN-like_dom_sf"/>
</dbReference>
<evidence type="ECO:0000259" key="1">
    <source>
        <dbReference type="Pfam" id="PF00867"/>
    </source>
</evidence>
<dbReference type="KEGG" id="mrr:Moror_15524"/>
<proteinExistence type="predicted"/>
<dbReference type="GO" id="GO:0004527">
    <property type="term" value="F:exonuclease activity"/>
    <property type="evidence" value="ECO:0007669"/>
    <property type="project" value="UniProtKB-KW"/>
</dbReference>
<name>V2WJE4_MONRO</name>
<dbReference type="InterPro" id="IPR006084">
    <property type="entry name" value="XPG/Rad2"/>
</dbReference>
<dbReference type="SUPFAM" id="SSF47807">
    <property type="entry name" value="5' to 3' exonuclease, C-terminal subdomain"/>
    <property type="match status" value="1"/>
</dbReference>
<reference evidence="2 3" key="1">
    <citation type="journal article" date="2014" name="BMC Genomics">
        <title>Genome and secretome analysis of the hemibiotrophic fungal pathogen, Moniliophthora roreri, which causes frosty pod rot disease of cacao: mechanisms of the biotrophic and necrotrophic phases.</title>
        <authorList>
            <person name="Meinhardt L.W."/>
            <person name="Costa G.G.L."/>
            <person name="Thomazella D.P.T."/>
            <person name="Teixeira P.J.P.L."/>
            <person name="Carazzolle M.F."/>
            <person name="Schuster S.C."/>
            <person name="Carlson J.E."/>
            <person name="Guiltinan M.J."/>
            <person name="Mieczkowski P."/>
            <person name="Farmer A."/>
            <person name="Ramaraj T."/>
            <person name="Crozier J."/>
            <person name="Davis R.E."/>
            <person name="Shao J."/>
            <person name="Melnick R.L."/>
            <person name="Pereira G.A.G."/>
            <person name="Bailey B.A."/>
        </authorList>
    </citation>
    <scope>NUCLEOTIDE SEQUENCE [LARGE SCALE GENOMIC DNA]</scope>
    <source>
        <strain evidence="2 3">MCA 2997</strain>
    </source>
</reference>
<dbReference type="GO" id="GO:0017108">
    <property type="term" value="F:5'-flap endonuclease activity"/>
    <property type="evidence" value="ECO:0007669"/>
    <property type="project" value="TreeGrafter"/>
</dbReference>
<evidence type="ECO:0000313" key="2">
    <source>
        <dbReference type="EMBL" id="ESK80641.1"/>
    </source>
</evidence>
<dbReference type="Proteomes" id="UP000017559">
    <property type="component" value="Unassembled WGS sequence"/>
</dbReference>
<accession>V2WJE4</accession>
<protein>
    <submittedName>
        <fullName evidence="2">5-3 exonuclease-like protein</fullName>
    </submittedName>
</protein>
<keyword evidence="3" id="KW-1185">Reference proteome</keyword>
<sequence>APGEAKVELASMACKGIVDAIITDDSNAIVLGAPCVIVIKDKPTEQDLTGSTEHQLMVKVYHAKDIETKLGLTHGDLITYAAIVGNDYDSGAKGIGEMLGLTAAKCGYAHDLVLKLLQVGNTHYQEEYITFMDI</sequence>
<dbReference type="GO" id="GO:0006281">
    <property type="term" value="P:DNA repair"/>
    <property type="evidence" value="ECO:0007669"/>
    <property type="project" value="UniProtKB-ARBA"/>
</dbReference>
<dbReference type="HOGENOM" id="CLU_1901240_0_0_1"/>
<dbReference type="Pfam" id="PF00867">
    <property type="entry name" value="XPG_I"/>
    <property type="match status" value="1"/>
</dbReference>
<comment type="caution">
    <text evidence="2">The sequence shown here is derived from an EMBL/GenBank/DDBJ whole genome shotgun (WGS) entry which is preliminary data.</text>
</comment>
<dbReference type="Gene3D" id="3.40.50.1010">
    <property type="entry name" value="5'-nuclease"/>
    <property type="match status" value="1"/>
</dbReference>
<dbReference type="InterPro" id="IPR036279">
    <property type="entry name" value="5-3_exonuclease_C_sf"/>
</dbReference>
<gene>
    <name evidence="2" type="ORF">Moror_15524</name>
</gene>
<dbReference type="EMBL" id="AWSO01003207">
    <property type="protein sequence ID" value="ESK80641.1"/>
    <property type="molecule type" value="Genomic_DNA"/>
</dbReference>
<dbReference type="InterPro" id="IPR006086">
    <property type="entry name" value="XPG-I_dom"/>
</dbReference>
<dbReference type="STRING" id="1381753.V2WJE4"/>
<dbReference type="PANTHER" id="PTHR11081">
    <property type="entry name" value="FLAP ENDONUCLEASE FAMILY MEMBER"/>
    <property type="match status" value="1"/>
</dbReference>
<dbReference type="AlphaFoldDB" id="V2WJE4"/>
<organism evidence="2 3">
    <name type="scientific">Moniliophthora roreri (strain MCA 2997)</name>
    <name type="common">Cocoa frosty pod rot fungus</name>
    <name type="synonym">Crinipellis roreri</name>
    <dbReference type="NCBI Taxonomy" id="1381753"/>
    <lineage>
        <taxon>Eukaryota</taxon>
        <taxon>Fungi</taxon>
        <taxon>Dikarya</taxon>
        <taxon>Basidiomycota</taxon>
        <taxon>Agaricomycotina</taxon>
        <taxon>Agaricomycetes</taxon>
        <taxon>Agaricomycetidae</taxon>
        <taxon>Agaricales</taxon>
        <taxon>Marasmiineae</taxon>
        <taxon>Marasmiaceae</taxon>
        <taxon>Moniliophthora</taxon>
    </lineage>
</organism>
<dbReference type="SUPFAM" id="SSF88723">
    <property type="entry name" value="PIN domain-like"/>
    <property type="match status" value="1"/>
</dbReference>
<feature type="domain" description="XPG-I" evidence="1">
    <location>
        <begin position="1"/>
        <end position="87"/>
    </location>
</feature>
<feature type="non-terminal residue" evidence="2">
    <location>
        <position position="1"/>
    </location>
</feature>
<dbReference type="PANTHER" id="PTHR11081:SF59">
    <property type="entry name" value="FI23547P1"/>
    <property type="match status" value="1"/>
</dbReference>
<dbReference type="OrthoDB" id="2148513at2759"/>